<dbReference type="Proteomes" id="UP001596972">
    <property type="component" value="Unassembled WGS sequence"/>
</dbReference>
<dbReference type="Gene3D" id="3.10.310.10">
    <property type="entry name" value="Diaminopimelate Epimerase, Chain A, domain 1"/>
    <property type="match status" value="2"/>
</dbReference>
<reference evidence="3" key="1">
    <citation type="journal article" date="2019" name="Int. J. Syst. Evol. Microbiol.">
        <title>The Global Catalogue of Microorganisms (GCM) 10K type strain sequencing project: providing services to taxonomists for standard genome sequencing and annotation.</title>
        <authorList>
            <consortium name="The Broad Institute Genomics Platform"/>
            <consortium name="The Broad Institute Genome Sequencing Center for Infectious Disease"/>
            <person name="Wu L."/>
            <person name="Ma J."/>
        </authorList>
    </citation>
    <scope>NUCLEOTIDE SEQUENCE [LARGE SCALE GENOMIC DNA]</scope>
    <source>
        <strain evidence="3">JCM 31202</strain>
    </source>
</reference>
<dbReference type="InterPro" id="IPR008794">
    <property type="entry name" value="Pro_racemase_fam"/>
</dbReference>
<evidence type="ECO:0000313" key="3">
    <source>
        <dbReference type="Proteomes" id="UP001596972"/>
    </source>
</evidence>
<keyword evidence="3" id="KW-1185">Reference proteome</keyword>
<organism evidence="2 3">
    <name type="scientific">Actinomadura sediminis</name>
    <dbReference type="NCBI Taxonomy" id="1038904"/>
    <lineage>
        <taxon>Bacteria</taxon>
        <taxon>Bacillati</taxon>
        <taxon>Actinomycetota</taxon>
        <taxon>Actinomycetes</taxon>
        <taxon>Streptosporangiales</taxon>
        <taxon>Thermomonosporaceae</taxon>
        <taxon>Actinomadura</taxon>
    </lineage>
</organism>
<name>A0ABW3EJ88_9ACTN</name>
<dbReference type="Pfam" id="PF05544">
    <property type="entry name" value="Pro_racemase"/>
    <property type="match status" value="1"/>
</dbReference>
<gene>
    <name evidence="2" type="ORF">ACFQ11_08345</name>
</gene>
<dbReference type="EMBL" id="JBHTJA010000010">
    <property type="protein sequence ID" value="MFD0900398.1"/>
    <property type="molecule type" value="Genomic_DNA"/>
</dbReference>
<dbReference type="PIRSF" id="PIRSF029792">
    <property type="entry name" value="Pro_racemase"/>
    <property type="match status" value="1"/>
</dbReference>
<accession>A0ABW3EJ88</accession>
<comment type="caution">
    <text evidence="2">The sequence shown here is derived from an EMBL/GenBank/DDBJ whole genome shotgun (WGS) entry which is preliminary data.</text>
</comment>
<dbReference type="SFLD" id="SFLDS00028">
    <property type="entry name" value="Proline_Racemase"/>
    <property type="match status" value="1"/>
</dbReference>
<sequence>MDAINVATVDYHTAGHAFRIAAEGVPDLPGETVRARRRAVPAEADLVRRLLCHEPRGHAGMYGCFLVPPDDDGAHLGALFWHRDGYSTACGHGTIALGAWAVESGRVRAAPDGLTDVVIDVPSGRVTATVRCAAGRVESVRFRNVPAYVLARAVPVRTTYGAAKADVAYGGAVYASVRAGDLGLTVASAALHELVTAGREIQRELADTADVYGVTLYDELGVDHQRSVTIFGDGQVDRSPSGSGTTARLALLDSDAPVTDAFVHESITGARLVGRVVDRGPEGVTGEIEGMAYRTGEHRFVLDPRDPIGPGFAIA</sequence>
<comment type="similarity">
    <text evidence="1">Belongs to the proline racemase family.</text>
</comment>
<dbReference type="PANTHER" id="PTHR33442:SF1">
    <property type="entry name" value="TRANS-3-HYDROXY-L-PROLINE DEHYDRATASE"/>
    <property type="match status" value="1"/>
</dbReference>
<dbReference type="SUPFAM" id="SSF54506">
    <property type="entry name" value="Diaminopimelate epimerase-like"/>
    <property type="match status" value="1"/>
</dbReference>
<protein>
    <submittedName>
        <fullName evidence="2">Proline racemase family protein</fullName>
    </submittedName>
</protein>
<evidence type="ECO:0000256" key="1">
    <source>
        <dbReference type="ARBA" id="ARBA00007529"/>
    </source>
</evidence>
<evidence type="ECO:0000313" key="2">
    <source>
        <dbReference type="EMBL" id="MFD0900398.1"/>
    </source>
</evidence>
<dbReference type="PANTHER" id="PTHR33442">
    <property type="entry name" value="TRANS-3-HYDROXY-L-PROLINE DEHYDRATASE"/>
    <property type="match status" value="1"/>
</dbReference>
<dbReference type="RefSeq" id="WP_378297391.1">
    <property type="nucleotide sequence ID" value="NZ_JBHTJA010000010.1"/>
</dbReference>
<proteinExistence type="inferred from homology"/>